<dbReference type="AlphaFoldDB" id="A0A6U3QXQ4"/>
<evidence type="ECO:0000313" key="2">
    <source>
        <dbReference type="EMBL" id="CAD9324611.1"/>
    </source>
</evidence>
<name>A0A6U3QXQ4_9STRA</name>
<dbReference type="EMBL" id="HBGN01012780">
    <property type="protein sequence ID" value="CAD9324611.1"/>
    <property type="molecule type" value="Transcribed_RNA"/>
</dbReference>
<gene>
    <name evidence="2" type="ORF">DBRI1063_LOCUS8161</name>
</gene>
<reference evidence="2" key="1">
    <citation type="submission" date="2021-01" db="EMBL/GenBank/DDBJ databases">
        <authorList>
            <person name="Corre E."/>
            <person name="Pelletier E."/>
            <person name="Niang G."/>
            <person name="Scheremetjew M."/>
            <person name="Finn R."/>
            <person name="Kale V."/>
            <person name="Holt S."/>
            <person name="Cochrane G."/>
            <person name="Meng A."/>
            <person name="Brown T."/>
            <person name="Cohen L."/>
        </authorList>
    </citation>
    <scope>NUCLEOTIDE SEQUENCE</scope>
    <source>
        <strain evidence="2">Pop2</strain>
    </source>
</reference>
<keyword evidence="1" id="KW-0472">Membrane</keyword>
<sequence>MRENAMTAATSNSSSYTTGMNCETTKPVSIFRRISKIVTAYGISIILVLYFFLVLLPFAGFSPSVQFLSEQDNHEIPIIYTFQSKDIDFNNLRGDNMQDLFDTWRTSWLDAGWNPIILNEDDAKTNPDYEKFINHTQNLQQEHVDSFCMNRWLAMAAVGGGWFAEYDTFPIRMVVTGENGFVPTLPRRFTSFDSSVAQGKLPSLMSGNRYQWQRMANALKHYLEMDNGGGEFNYMKVFSDFQPEEGGSVEEIVVLDGVSSVISTLPQQQENTGVEIDCAHYDNSIAVHFSRVAIDSALATGWLGSAKKISRAFYVRQFYKEFNQRCANRKGTFSIYQQ</sequence>
<protein>
    <submittedName>
        <fullName evidence="2">Uncharacterized protein</fullName>
    </submittedName>
</protein>
<accession>A0A6U3QXQ4</accession>
<evidence type="ECO:0000256" key="1">
    <source>
        <dbReference type="SAM" id="Phobius"/>
    </source>
</evidence>
<organism evidence="2">
    <name type="scientific">Ditylum brightwellii</name>
    <dbReference type="NCBI Taxonomy" id="49249"/>
    <lineage>
        <taxon>Eukaryota</taxon>
        <taxon>Sar</taxon>
        <taxon>Stramenopiles</taxon>
        <taxon>Ochrophyta</taxon>
        <taxon>Bacillariophyta</taxon>
        <taxon>Mediophyceae</taxon>
        <taxon>Lithodesmiophycidae</taxon>
        <taxon>Lithodesmiales</taxon>
        <taxon>Lithodesmiaceae</taxon>
        <taxon>Ditylum</taxon>
    </lineage>
</organism>
<keyword evidence="1" id="KW-1133">Transmembrane helix</keyword>
<keyword evidence="1" id="KW-0812">Transmembrane</keyword>
<feature type="transmembrane region" description="Helical" evidence="1">
    <location>
        <begin position="38"/>
        <end position="61"/>
    </location>
</feature>
<proteinExistence type="predicted"/>